<sequence length="895" mass="103099">MTSWTRLVGIARNPGVFRCSTLLPTSGSKNVPIVLRRPNWVNPKYRFKKKSKSAMKSRDVIIEGAGEVSEISNRISDFKYYLKTTEIPQKLRLSLLKTKLAEIVHDVDDYSSNQEMISTINAVFMHLYRTHGGSLEGILSPDEIYKLFQKTAGGLPQSGLFELPEFMVRLTQQFLTSDQIVPDKTLLLIITLGSSLKFSEFSAILGYIIKNKKSLLSSTFSKAVLDHLKDRNELNLASYEAFLSVSNGEISPLLLTDEFATSFMSFVETLFEERNPRVHEYQELDKNVYRIQFVTNRLIEQAFDHLQTNTCLTLLKFKADLNTVVASDLDVLKIQKMFTILNEKGKDSDFMDIKAVIFKHDLFDESLADTLLVELTKQRELFAQMRLSLSEFIMADDVKFSLSLRLKAAIMQVIESSEDSEEDLLPVLKSVFTPYLELTENLQDSYTNIVQVLMFSGKAEPNGTIIQRLKEVFQVNYEFEPTILSFQYRIDRGIEMEDAVQSYQVFEESLKYGSVHWNLNSDPSILQTLSKLIQALGETEEGISTIFPKFRKIKLHMSTQVSAEAINALAKKMLVEECVGDTKELLKRELPTIPKDSVTRIQVTPPWAYAYGELFNTLHNFVISYANEETHETNWVLYGELHKYFEVPYNTYMPALEFFCKVDRLNAALVIFRQIKKLNELHGTTQYLPPLRDMYMFLLRTFGDRLYEEGVVEIHEYLNMDVHIQDQDIDLQNCILNAYSNLQSVGRARDLFLTISANAKQNGGINEETIQIMIKTYTYSDMLYVKKFWNNLSQFGIFPDYNIYKQYLIAHVYHGLTEDAFALVDEIDDYNIDFSPDLLLSMYNYCLDLEKQVEIEKWAIENHREEWESVKQSGLLKTASNYMPDTNLLIDGGHD</sequence>
<protein>
    <submittedName>
        <fullName evidence="1">CIC11C00000002118</fullName>
    </submittedName>
</protein>
<keyword evidence="2" id="KW-1185">Reference proteome</keyword>
<evidence type="ECO:0000313" key="2">
    <source>
        <dbReference type="Proteomes" id="UP000182334"/>
    </source>
</evidence>
<dbReference type="EMBL" id="LT635758">
    <property type="protein sequence ID" value="SGZ52834.1"/>
    <property type="molecule type" value="Genomic_DNA"/>
</dbReference>
<proteinExistence type="predicted"/>
<dbReference type="InterPro" id="IPR011990">
    <property type="entry name" value="TPR-like_helical_dom_sf"/>
</dbReference>
<organism evidence="1 2">
    <name type="scientific">Sungouiella intermedia</name>
    <dbReference type="NCBI Taxonomy" id="45354"/>
    <lineage>
        <taxon>Eukaryota</taxon>
        <taxon>Fungi</taxon>
        <taxon>Dikarya</taxon>
        <taxon>Ascomycota</taxon>
        <taxon>Saccharomycotina</taxon>
        <taxon>Pichiomycetes</taxon>
        <taxon>Metschnikowiaceae</taxon>
        <taxon>Sungouiella</taxon>
    </lineage>
</organism>
<reference evidence="1 2" key="1">
    <citation type="submission" date="2016-10" db="EMBL/GenBank/DDBJ databases">
        <authorList>
            <person name="de Groot N.N."/>
        </authorList>
    </citation>
    <scope>NUCLEOTIDE SEQUENCE [LARGE SCALE GENOMIC DNA]</scope>
    <source>
        <strain evidence="1 2">CBS 141442</strain>
    </source>
</reference>
<dbReference type="OrthoDB" id="185373at2759"/>
<dbReference type="Proteomes" id="UP000182334">
    <property type="component" value="Chromosome III"/>
</dbReference>
<accession>A0A1L0BRK6</accession>
<name>A0A1L0BRK6_9ASCO</name>
<dbReference type="STRING" id="45354.A0A1L0BRK6"/>
<evidence type="ECO:0000313" key="1">
    <source>
        <dbReference type="EMBL" id="SGZ52834.1"/>
    </source>
</evidence>
<dbReference type="Gene3D" id="1.25.40.10">
    <property type="entry name" value="Tetratricopeptide repeat domain"/>
    <property type="match status" value="1"/>
</dbReference>
<dbReference type="AlphaFoldDB" id="A0A1L0BRK6"/>
<gene>
    <name evidence="1" type="ORF">SAMEA4029010_CIC11G00000002118</name>
</gene>